<dbReference type="HOGENOM" id="CLU_1845540_0_0_1"/>
<dbReference type="InParanoid" id="F4RNJ3"/>
<dbReference type="GeneID" id="18923076"/>
<dbReference type="RefSeq" id="XP_007410648.1">
    <property type="nucleotide sequence ID" value="XM_007410586.1"/>
</dbReference>
<evidence type="ECO:0000313" key="3">
    <source>
        <dbReference type="Proteomes" id="UP000001072"/>
    </source>
</evidence>
<feature type="region of interest" description="Disordered" evidence="1">
    <location>
        <begin position="68"/>
        <end position="139"/>
    </location>
</feature>
<dbReference type="AlphaFoldDB" id="F4RNJ3"/>
<name>F4RNJ3_MELLP</name>
<reference evidence="3" key="1">
    <citation type="journal article" date="2011" name="Proc. Natl. Acad. Sci. U.S.A.">
        <title>Obligate biotrophy features unraveled by the genomic analysis of rust fungi.</title>
        <authorList>
            <person name="Duplessis S."/>
            <person name="Cuomo C.A."/>
            <person name="Lin Y.-C."/>
            <person name="Aerts A."/>
            <person name="Tisserant E."/>
            <person name="Veneault-Fourrey C."/>
            <person name="Joly D.L."/>
            <person name="Hacquard S."/>
            <person name="Amselem J."/>
            <person name="Cantarel B.L."/>
            <person name="Chiu R."/>
            <person name="Coutinho P.M."/>
            <person name="Feau N."/>
            <person name="Field M."/>
            <person name="Frey P."/>
            <person name="Gelhaye E."/>
            <person name="Goldberg J."/>
            <person name="Grabherr M.G."/>
            <person name="Kodira C.D."/>
            <person name="Kohler A."/>
            <person name="Kuees U."/>
            <person name="Lindquist E.A."/>
            <person name="Lucas S.M."/>
            <person name="Mago R."/>
            <person name="Mauceli E."/>
            <person name="Morin E."/>
            <person name="Murat C."/>
            <person name="Pangilinan J.L."/>
            <person name="Park R."/>
            <person name="Pearson M."/>
            <person name="Quesneville H."/>
            <person name="Rouhier N."/>
            <person name="Sakthikumar S."/>
            <person name="Salamov A.A."/>
            <person name="Schmutz J."/>
            <person name="Selles B."/>
            <person name="Shapiro H."/>
            <person name="Tanguay P."/>
            <person name="Tuskan G.A."/>
            <person name="Henrissat B."/>
            <person name="Van de Peer Y."/>
            <person name="Rouze P."/>
            <person name="Ellis J.G."/>
            <person name="Dodds P.N."/>
            <person name="Schein J.E."/>
            <person name="Zhong S."/>
            <person name="Hamelin R.C."/>
            <person name="Grigoriev I.V."/>
            <person name="Szabo L.J."/>
            <person name="Martin F."/>
        </authorList>
    </citation>
    <scope>NUCLEOTIDE SEQUENCE [LARGE SCALE GENOMIC DNA]</scope>
    <source>
        <strain evidence="3">98AG31 / pathotype 3-4-7</strain>
    </source>
</reference>
<keyword evidence="3" id="KW-1185">Reference proteome</keyword>
<sequence>MDLDMVHLTGQHQLKADQRYTLHQQGAKMETNSLAFHSQVCSSFLVITSRYKPGVAAAANPKAANQARTEAAKKAAQAASRLSSSLLHAPSPSESRSLCPHSPQSTRTDPGFVAQPRDSRLAADNPTSDNREGDESSSQ</sequence>
<feature type="compositionally biased region" description="Basic and acidic residues" evidence="1">
    <location>
        <begin position="129"/>
        <end position="139"/>
    </location>
</feature>
<dbReference type="VEuPathDB" id="FungiDB:MELLADRAFT_107061"/>
<accession>F4RNJ3</accession>
<dbReference type="EMBL" id="GL883110">
    <property type="protein sequence ID" value="EGG05997.1"/>
    <property type="molecule type" value="Genomic_DNA"/>
</dbReference>
<evidence type="ECO:0000256" key="1">
    <source>
        <dbReference type="SAM" id="MobiDB-lite"/>
    </source>
</evidence>
<dbReference type="Proteomes" id="UP000001072">
    <property type="component" value="Unassembled WGS sequence"/>
</dbReference>
<organism evidence="3">
    <name type="scientific">Melampsora larici-populina (strain 98AG31 / pathotype 3-4-7)</name>
    <name type="common">Poplar leaf rust fungus</name>
    <dbReference type="NCBI Taxonomy" id="747676"/>
    <lineage>
        <taxon>Eukaryota</taxon>
        <taxon>Fungi</taxon>
        <taxon>Dikarya</taxon>
        <taxon>Basidiomycota</taxon>
        <taxon>Pucciniomycotina</taxon>
        <taxon>Pucciniomycetes</taxon>
        <taxon>Pucciniales</taxon>
        <taxon>Melampsoraceae</taxon>
        <taxon>Melampsora</taxon>
    </lineage>
</organism>
<gene>
    <name evidence="2" type="ORF">MELLADRAFT_107061</name>
</gene>
<protein>
    <submittedName>
        <fullName evidence="2">Uncharacterized protein</fullName>
    </submittedName>
</protein>
<evidence type="ECO:0000313" key="2">
    <source>
        <dbReference type="EMBL" id="EGG05997.1"/>
    </source>
</evidence>
<dbReference type="KEGG" id="mlr:MELLADRAFT_107061"/>
<proteinExistence type="predicted"/>
<feature type="compositionally biased region" description="Low complexity" evidence="1">
    <location>
        <begin position="68"/>
        <end position="95"/>
    </location>
</feature>